<dbReference type="OrthoDB" id="1005072at2"/>
<reference evidence="1 2" key="1">
    <citation type="submission" date="2016-10" db="EMBL/GenBank/DDBJ databases">
        <title>Arsenicibacter rosenii gen. nov., sp. nov., an efficient arsenic-methylating bacterium isolated from an arsenic-contaminated paddy soil.</title>
        <authorList>
            <person name="Huang K."/>
        </authorList>
    </citation>
    <scope>NUCLEOTIDE SEQUENCE [LARGE SCALE GENOMIC DNA]</scope>
    <source>
        <strain evidence="1 2">SM-1</strain>
    </source>
</reference>
<protein>
    <recommendedName>
        <fullName evidence="3">DUF2851 domain-containing protein</fullName>
    </recommendedName>
</protein>
<dbReference type="EMBL" id="MORL01000005">
    <property type="protein sequence ID" value="OIN59017.1"/>
    <property type="molecule type" value="Genomic_DNA"/>
</dbReference>
<evidence type="ECO:0008006" key="3">
    <source>
        <dbReference type="Google" id="ProtNLM"/>
    </source>
</evidence>
<dbReference type="InterPro" id="IPR021272">
    <property type="entry name" value="DUF2851"/>
</dbReference>
<dbReference type="AlphaFoldDB" id="A0A1S2VJR1"/>
<comment type="caution">
    <text evidence="1">The sequence shown here is derived from an EMBL/GenBank/DDBJ whole genome shotgun (WGS) entry which is preliminary data.</text>
</comment>
<gene>
    <name evidence="1" type="ORF">BLX24_12450</name>
</gene>
<organism evidence="1 2">
    <name type="scientific">Arsenicibacter rosenii</name>
    <dbReference type="NCBI Taxonomy" id="1750698"/>
    <lineage>
        <taxon>Bacteria</taxon>
        <taxon>Pseudomonadati</taxon>
        <taxon>Bacteroidota</taxon>
        <taxon>Cytophagia</taxon>
        <taxon>Cytophagales</taxon>
        <taxon>Spirosomataceae</taxon>
        <taxon>Arsenicibacter</taxon>
    </lineage>
</organism>
<keyword evidence="2" id="KW-1185">Reference proteome</keyword>
<accession>A0A1S2VJR1</accession>
<evidence type="ECO:0000313" key="1">
    <source>
        <dbReference type="EMBL" id="OIN59017.1"/>
    </source>
</evidence>
<dbReference type="Pfam" id="PF11013">
    <property type="entry name" value="DUF2851"/>
    <property type="match status" value="1"/>
</dbReference>
<proteinExistence type="predicted"/>
<sequence>MSESFIYFLWQFQYFDHKQLCTTDGEPIQVLYPGFRNNHAGPDFTDARLLINEVEWVGTVEIHVKASDWFLHRHQQDAAYDTVILHLVWDADKTVQRTDGTVIPTLSLRDRTDPQLIFRYEALHTSGDLIPCSAHWPRLNTLTIISMLDQALLRRLERKAADVLAIVVHTKLDWEETTYQLLAVNLGFKINAGPMHQLSRAVPLKILQKHRNAPLQVEAMLFGVAGLLDDIAESDEYLDSLRREYRFLAVKYQLADKKLPTHIWKWARLRPAGFPTLRIAQLAQLVVQTPSLFSLLTSTDDISLLLSALQVKPSVYWQTHYRFGKKTEKGAPTLGGASAVNILINSASPLLAAYAQHKQASAYIDRAIALLEELPAEQNTILEIWQQIGYDARNALDSQALIELYNQYCIPKNCLRCRIGARLVGQKS</sequence>
<dbReference type="RefSeq" id="WP_071503468.1">
    <property type="nucleotide sequence ID" value="NZ_MORL01000005.1"/>
</dbReference>
<dbReference type="Proteomes" id="UP000181790">
    <property type="component" value="Unassembled WGS sequence"/>
</dbReference>
<evidence type="ECO:0000313" key="2">
    <source>
        <dbReference type="Proteomes" id="UP000181790"/>
    </source>
</evidence>
<name>A0A1S2VJR1_9BACT</name>